<sequence length="596" mass="64973">MSRWCSRRVEHLSDGPSACRCGEPFAGTTLLTIRVMFRPRFMKGYDAVLRLLASGDVGTIFTLLSEDTMQLVSTLDHEWGDDIGMIDVRHEQGALAMADGYARATGRIGVCLVGRGPAIAQTGTASVTARKNGSNVLVIVPETPLKDDYDVKEFEQESYLRSTIGNVISIRSHETLCSDFREALRRVKAGNGPIAVQISWDLLDSEMDVSEDKFFDRTSELTSGPSRGRVRPDADRIEQAIKLYVDSNAHQPPLIIAGRGAIEADAKGVIEEFAERTSALLATTLQARGYFSDHPYYLGFTGSWGRTIANKYATESNIVFAVGASLNPYTTDKGRLFDEDATVIQIDEDPSSIGRYTDISLGIHGDALLTIDALIEELRRLDIDRAGELWSDDLRAELETAPAMSDRIFPEVPGTIDPRDLVRTMDELLPTDRTVVCGSGHYTRWVLDGIHADPDDFTYAGDFAAIGLGLPMAIGAAAAMNNKMCIAICGDAGLMMSIQELETAVRNEIPLMIVVLNDSSLGAEYHSLDSVIGDGEVALVEAPDFADVANSFGAEGFTVRSIDELDALADRISNRPTGPMVVDCKVNHEVRHRSKL</sequence>
<dbReference type="EMBL" id="CP026313">
    <property type="protein sequence ID" value="AUV84650.1"/>
    <property type="molecule type" value="Genomic_DNA"/>
</dbReference>
<dbReference type="GO" id="GO:0005948">
    <property type="term" value="C:acetolactate synthase complex"/>
    <property type="evidence" value="ECO:0007669"/>
    <property type="project" value="TreeGrafter"/>
</dbReference>
<accession>A0A2I8VRU6</accession>
<name>A0A2I8VRU6_9EURY</name>
<dbReference type="InterPro" id="IPR012001">
    <property type="entry name" value="Thiamin_PyroP_enz_TPP-bd_dom"/>
</dbReference>
<dbReference type="KEGG" id="srub:C2R22_24280"/>
<dbReference type="Proteomes" id="UP000236584">
    <property type="component" value="Plasmid unnamed4"/>
</dbReference>
<dbReference type="SUPFAM" id="SSF52518">
    <property type="entry name" value="Thiamin diphosphate-binding fold (THDP-binding)"/>
    <property type="match status" value="2"/>
</dbReference>
<comment type="cofactor">
    <cofactor evidence="1">
        <name>thiamine diphosphate</name>
        <dbReference type="ChEBI" id="CHEBI:58937"/>
    </cofactor>
</comment>
<dbReference type="Pfam" id="PF02775">
    <property type="entry name" value="TPP_enzyme_C"/>
    <property type="match status" value="1"/>
</dbReference>
<dbReference type="GO" id="GO:0050660">
    <property type="term" value="F:flavin adenine dinucleotide binding"/>
    <property type="evidence" value="ECO:0007669"/>
    <property type="project" value="TreeGrafter"/>
</dbReference>
<protein>
    <recommendedName>
        <fullName evidence="10">Thiamine pyrophosphate-binding protein</fullName>
    </recommendedName>
</protein>
<dbReference type="GO" id="GO:0000287">
    <property type="term" value="F:magnesium ion binding"/>
    <property type="evidence" value="ECO:0007669"/>
    <property type="project" value="InterPro"/>
</dbReference>
<evidence type="ECO:0000256" key="2">
    <source>
        <dbReference type="ARBA" id="ARBA00007812"/>
    </source>
</evidence>
<dbReference type="GO" id="GO:0009097">
    <property type="term" value="P:isoleucine biosynthetic process"/>
    <property type="evidence" value="ECO:0007669"/>
    <property type="project" value="TreeGrafter"/>
</dbReference>
<dbReference type="CDD" id="cd07035">
    <property type="entry name" value="TPP_PYR_POX_like"/>
    <property type="match status" value="1"/>
</dbReference>
<evidence type="ECO:0000259" key="7">
    <source>
        <dbReference type="Pfam" id="PF02776"/>
    </source>
</evidence>
<feature type="domain" description="Thiamine pyrophosphate enzyme TPP-binding" evidence="6">
    <location>
        <begin position="439"/>
        <end position="584"/>
    </location>
</feature>
<evidence type="ECO:0000259" key="5">
    <source>
        <dbReference type="Pfam" id="PF00205"/>
    </source>
</evidence>
<evidence type="ECO:0000313" key="8">
    <source>
        <dbReference type="EMBL" id="AUV84650.1"/>
    </source>
</evidence>
<feature type="domain" description="Thiamine pyrophosphate enzyme N-terminal TPP-binding" evidence="7">
    <location>
        <begin position="42"/>
        <end position="151"/>
    </location>
</feature>
<gene>
    <name evidence="8" type="ORF">C2R22_24280</name>
</gene>
<dbReference type="AlphaFoldDB" id="A0A2I8VRU6"/>
<dbReference type="Pfam" id="PF02776">
    <property type="entry name" value="TPP_enzyme_N"/>
    <property type="match status" value="1"/>
</dbReference>
<proteinExistence type="inferred from homology"/>
<dbReference type="InterPro" id="IPR029061">
    <property type="entry name" value="THDP-binding"/>
</dbReference>
<dbReference type="Pfam" id="PF00205">
    <property type="entry name" value="TPP_enzyme_M"/>
    <property type="match status" value="1"/>
</dbReference>
<organism evidence="8 9">
    <name type="scientific">Salinigranum rubrum</name>
    <dbReference type="NCBI Taxonomy" id="755307"/>
    <lineage>
        <taxon>Archaea</taxon>
        <taxon>Methanobacteriati</taxon>
        <taxon>Methanobacteriota</taxon>
        <taxon>Stenosarchaea group</taxon>
        <taxon>Halobacteria</taxon>
        <taxon>Halobacteriales</taxon>
        <taxon>Haloferacaceae</taxon>
        <taxon>Salinigranum</taxon>
    </lineage>
</organism>
<dbReference type="GO" id="GO:0009099">
    <property type="term" value="P:L-valine biosynthetic process"/>
    <property type="evidence" value="ECO:0007669"/>
    <property type="project" value="TreeGrafter"/>
</dbReference>
<dbReference type="Gene3D" id="3.40.50.1220">
    <property type="entry name" value="TPP-binding domain"/>
    <property type="match status" value="1"/>
</dbReference>
<dbReference type="PANTHER" id="PTHR18968">
    <property type="entry name" value="THIAMINE PYROPHOSPHATE ENZYMES"/>
    <property type="match status" value="1"/>
</dbReference>
<keyword evidence="3 4" id="KW-0786">Thiamine pyrophosphate</keyword>
<dbReference type="InterPro" id="IPR045229">
    <property type="entry name" value="TPP_enz"/>
</dbReference>
<dbReference type="InterPro" id="IPR012000">
    <property type="entry name" value="Thiamin_PyroP_enz_cen_dom"/>
</dbReference>
<dbReference type="CDD" id="cd00568">
    <property type="entry name" value="TPP_enzymes"/>
    <property type="match status" value="1"/>
</dbReference>
<evidence type="ECO:0000256" key="1">
    <source>
        <dbReference type="ARBA" id="ARBA00001964"/>
    </source>
</evidence>
<evidence type="ECO:0000259" key="6">
    <source>
        <dbReference type="Pfam" id="PF02775"/>
    </source>
</evidence>
<feature type="domain" description="Thiamine pyrophosphate enzyme central" evidence="5">
    <location>
        <begin position="249"/>
        <end position="374"/>
    </location>
</feature>
<comment type="similarity">
    <text evidence="2 4">Belongs to the TPP enzyme family.</text>
</comment>
<keyword evidence="9" id="KW-1185">Reference proteome</keyword>
<dbReference type="PANTHER" id="PTHR18968:SF166">
    <property type="entry name" value="2-HYDROXYACYL-COA LYASE 2"/>
    <property type="match status" value="1"/>
</dbReference>
<dbReference type="InterPro" id="IPR011766">
    <property type="entry name" value="TPP_enzyme_TPP-bd"/>
</dbReference>
<evidence type="ECO:0000313" key="9">
    <source>
        <dbReference type="Proteomes" id="UP000236584"/>
    </source>
</evidence>
<geneLocation type="plasmid" evidence="8">
    <name>unnamed4</name>
</geneLocation>
<dbReference type="SUPFAM" id="SSF52467">
    <property type="entry name" value="DHS-like NAD/FAD-binding domain"/>
    <property type="match status" value="1"/>
</dbReference>
<dbReference type="GO" id="GO:0030976">
    <property type="term" value="F:thiamine pyrophosphate binding"/>
    <property type="evidence" value="ECO:0007669"/>
    <property type="project" value="InterPro"/>
</dbReference>
<dbReference type="GO" id="GO:0003984">
    <property type="term" value="F:acetolactate synthase activity"/>
    <property type="evidence" value="ECO:0007669"/>
    <property type="project" value="TreeGrafter"/>
</dbReference>
<evidence type="ECO:0000256" key="4">
    <source>
        <dbReference type="RuleBase" id="RU362132"/>
    </source>
</evidence>
<evidence type="ECO:0000256" key="3">
    <source>
        <dbReference type="ARBA" id="ARBA00023052"/>
    </source>
</evidence>
<reference evidence="8 9" key="1">
    <citation type="submission" date="2018-01" db="EMBL/GenBank/DDBJ databases">
        <title>Complete genome sequence of Salinigranum rubrum GX10T, an extremely halophilic archaeon isolated from a marine solar saltern.</title>
        <authorList>
            <person name="Han S."/>
        </authorList>
    </citation>
    <scope>NUCLEOTIDE SEQUENCE [LARGE SCALE GENOMIC DNA]</scope>
    <source>
        <strain evidence="8 9">GX10</strain>
        <plasmid evidence="9">Plasmid unnamed4</plasmid>
    </source>
</reference>
<evidence type="ECO:0008006" key="10">
    <source>
        <dbReference type="Google" id="ProtNLM"/>
    </source>
</evidence>
<dbReference type="InterPro" id="IPR029035">
    <property type="entry name" value="DHS-like_NAD/FAD-binding_dom"/>
</dbReference>
<keyword evidence="8" id="KW-0614">Plasmid</keyword>
<dbReference type="Gene3D" id="3.40.50.970">
    <property type="match status" value="2"/>
</dbReference>
<dbReference type="GO" id="GO:0044272">
    <property type="term" value="P:sulfur compound biosynthetic process"/>
    <property type="evidence" value="ECO:0007669"/>
    <property type="project" value="UniProtKB-ARBA"/>
</dbReference>